<keyword evidence="3" id="KW-1185">Reference proteome</keyword>
<accession>A0AAD4MR59</accession>
<feature type="region of interest" description="Disordered" evidence="1">
    <location>
        <begin position="18"/>
        <end position="42"/>
    </location>
</feature>
<name>A0AAD4MR59_9BILA</name>
<comment type="caution">
    <text evidence="2">The sequence shown here is derived from an EMBL/GenBank/DDBJ whole genome shotgun (WGS) entry which is preliminary data.</text>
</comment>
<dbReference type="AlphaFoldDB" id="A0AAD4MR59"/>
<protein>
    <submittedName>
        <fullName evidence="2">Uncharacterized protein</fullName>
    </submittedName>
</protein>
<dbReference type="EMBL" id="JAKKPZ010000071">
    <property type="protein sequence ID" value="KAI1704182.1"/>
    <property type="molecule type" value="Genomic_DNA"/>
</dbReference>
<evidence type="ECO:0000256" key="1">
    <source>
        <dbReference type="SAM" id="MobiDB-lite"/>
    </source>
</evidence>
<proteinExistence type="predicted"/>
<reference evidence="2" key="1">
    <citation type="submission" date="2022-01" db="EMBL/GenBank/DDBJ databases">
        <title>Genome Sequence Resource for Two Populations of Ditylenchus destructor, the Migratory Endoparasitic Phytonematode.</title>
        <authorList>
            <person name="Zhang H."/>
            <person name="Lin R."/>
            <person name="Xie B."/>
        </authorList>
    </citation>
    <scope>NUCLEOTIDE SEQUENCE</scope>
    <source>
        <strain evidence="2">BazhouSP</strain>
    </source>
</reference>
<sequence length="77" mass="8684">MRNVTPVPMVFSETPLQNRYTLSPRPPMVSRRWEDPKGSRSSVRTALVRTANMGCMNIVRAAHRGEEERPGVYGLGK</sequence>
<gene>
    <name evidence="2" type="ORF">DdX_14422</name>
</gene>
<evidence type="ECO:0000313" key="3">
    <source>
        <dbReference type="Proteomes" id="UP001201812"/>
    </source>
</evidence>
<dbReference type="Proteomes" id="UP001201812">
    <property type="component" value="Unassembled WGS sequence"/>
</dbReference>
<evidence type="ECO:0000313" key="2">
    <source>
        <dbReference type="EMBL" id="KAI1704182.1"/>
    </source>
</evidence>
<organism evidence="2 3">
    <name type="scientific">Ditylenchus destructor</name>
    <dbReference type="NCBI Taxonomy" id="166010"/>
    <lineage>
        <taxon>Eukaryota</taxon>
        <taxon>Metazoa</taxon>
        <taxon>Ecdysozoa</taxon>
        <taxon>Nematoda</taxon>
        <taxon>Chromadorea</taxon>
        <taxon>Rhabditida</taxon>
        <taxon>Tylenchina</taxon>
        <taxon>Tylenchomorpha</taxon>
        <taxon>Sphaerularioidea</taxon>
        <taxon>Anguinidae</taxon>
        <taxon>Anguininae</taxon>
        <taxon>Ditylenchus</taxon>
    </lineage>
</organism>